<dbReference type="AlphaFoldDB" id="A0A4V0NFE8"/>
<dbReference type="SUPFAM" id="SSF63829">
    <property type="entry name" value="Calcium-dependent phosphotriesterase"/>
    <property type="match status" value="1"/>
</dbReference>
<dbReference type="Proteomes" id="UP000295497">
    <property type="component" value="Chromosome"/>
</dbReference>
<proteinExistence type="predicted"/>
<dbReference type="Gene3D" id="2.120.10.30">
    <property type="entry name" value="TolB, C-terminal domain"/>
    <property type="match status" value="1"/>
</dbReference>
<organism evidence="1 2">
    <name type="scientific">Sorangium cellulosum</name>
    <name type="common">Polyangium cellulosum</name>
    <dbReference type="NCBI Taxonomy" id="56"/>
    <lineage>
        <taxon>Bacteria</taxon>
        <taxon>Pseudomonadati</taxon>
        <taxon>Myxococcota</taxon>
        <taxon>Polyangia</taxon>
        <taxon>Polyangiales</taxon>
        <taxon>Polyangiaceae</taxon>
        <taxon>Sorangium</taxon>
    </lineage>
</organism>
<protein>
    <submittedName>
        <fullName evidence="1">Uncharacterized protein</fullName>
    </submittedName>
</protein>
<name>A0A4V0NFE8_SORCE</name>
<dbReference type="InterPro" id="IPR011042">
    <property type="entry name" value="6-blade_b-propeller_TolB-like"/>
</dbReference>
<reference evidence="1 2" key="1">
    <citation type="submission" date="2015-09" db="EMBL/GenBank/DDBJ databases">
        <title>Sorangium comparison.</title>
        <authorList>
            <person name="Zaburannyi N."/>
            <person name="Bunk B."/>
            <person name="Overmann J."/>
            <person name="Mueller R."/>
        </authorList>
    </citation>
    <scope>NUCLEOTIDE SEQUENCE [LARGE SCALE GENOMIC DNA]</scope>
    <source>
        <strain evidence="1 2">So ce836</strain>
    </source>
</reference>
<dbReference type="RefSeq" id="WP_129573593.1">
    <property type="nucleotide sequence ID" value="NZ_CP012672.1"/>
</dbReference>
<evidence type="ECO:0000313" key="1">
    <source>
        <dbReference type="EMBL" id="AUX29422.1"/>
    </source>
</evidence>
<accession>A0A4V0NFE8</accession>
<gene>
    <name evidence="1" type="ORF">SOCE836_015120</name>
</gene>
<sequence>MRRPSWPTAAFAVAQAACSAPVTGEVVIAVQTDMAMPKDLDRFDLEVLSGDNRIINEGFSLGPDPEDVSLPGTQGLTVSDDPSLEIRVTVRGLLRGRVRVEHTVVTTVPEDRVATLWMPLHFLCSGGEADAEGACGADRTCVAGTCVDAHVSAELLPDYVERDVLHRACFDVARCFGGADLAEVEPEGCTIAASDDVNVAIATEGDGVCGPSGCFVPLEAESEVGWRRTPEGRIALPEAICSPERQPAPVVVTSPVTASCPRKRIGDPLCAVDERQPVVLAARQRSPMSLAVSDEAVFWTEQGSLSAPADGAVKRVARTGGRPETLASGQAAPRQIALGEGGRVFWTNHGIGNRESALMRLIVGSNKPERLLDEPSSGRSGALEGLATNGDRLFWTQLSGSPGEPGSVGQMDLSRRVPEPVFDAGSYPYRIAAADSVVCWTDHGAGETGEVRCREADAAAPVIVGDRESTPYGIALDARDPVEVFWVNYRSGEVVRGAVDGSRRDVLVEGCKGPYGVALDEQLIYWTNRGDGTVKALPRGAAPGVGCGAGQVLTLAEGQRSPGAIAAPAGAIYWVNEGSAGEAGGAVVRRAKPPPPR</sequence>
<dbReference type="EMBL" id="CP012672">
    <property type="protein sequence ID" value="AUX29422.1"/>
    <property type="molecule type" value="Genomic_DNA"/>
</dbReference>
<evidence type="ECO:0000313" key="2">
    <source>
        <dbReference type="Proteomes" id="UP000295497"/>
    </source>
</evidence>